<accession>A0A1J5N9L1</accession>
<evidence type="ECO:0000313" key="2">
    <source>
        <dbReference type="EMBL" id="OIQ52315.1"/>
    </source>
</evidence>
<gene>
    <name evidence="2" type="ORF">BerOc1_00790</name>
</gene>
<keyword evidence="3" id="KW-1185">Reference proteome</keyword>
<proteinExistence type="predicted"/>
<evidence type="ECO:0000313" key="3">
    <source>
        <dbReference type="Proteomes" id="UP000181901"/>
    </source>
</evidence>
<name>A0A1J5N9L1_9BACT</name>
<keyword evidence="1" id="KW-0732">Signal</keyword>
<reference evidence="2 3" key="1">
    <citation type="submission" date="2015-09" db="EMBL/GenBank/DDBJ databases">
        <title>Genome of Desulfovibrio dechloracetivorans BerOc1, a mercury methylating strain isolated from highly hydrocarbons and metals contaminated coastal sediments.</title>
        <authorList>
            <person name="Goni Urriza M."/>
            <person name="Gassie C."/>
            <person name="Bouchez O."/>
            <person name="Klopp C."/>
            <person name="Ranchou-Peyruse A."/>
            <person name="Remy G."/>
        </authorList>
    </citation>
    <scope>NUCLEOTIDE SEQUENCE [LARGE SCALE GENOMIC DNA]</scope>
    <source>
        <strain evidence="2 3">BerOc1</strain>
    </source>
</reference>
<dbReference type="AlphaFoldDB" id="A0A1J5N9L1"/>
<dbReference type="EMBL" id="LKAQ01000001">
    <property type="protein sequence ID" value="OIQ52315.1"/>
    <property type="molecule type" value="Genomic_DNA"/>
</dbReference>
<feature type="chain" id="PRO_5009635606" evidence="1">
    <location>
        <begin position="22"/>
        <end position="40"/>
    </location>
</feature>
<dbReference type="RefSeq" id="WP_278248038.1">
    <property type="nucleotide sequence ID" value="NZ_LKAQ01000001.1"/>
</dbReference>
<comment type="caution">
    <text evidence="2">The sequence shown here is derived from an EMBL/GenBank/DDBJ whole genome shotgun (WGS) entry which is preliminary data.</text>
</comment>
<feature type="signal peptide" evidence="1">
    <location>
        <begin position="1"/>
        <end position="21"/>
    </location>
</feature>
<protein>
    <submittedName>
        <fullName evidence="2">Uncharacterized protein</fullName>
    </submittedName>
</protein>
<sequence length="40" mass="4150">MFKKVLYICLWLCVLSGAASTATPPDAAPTITAAQATLNP</sequence>
<dbReference type="Proteomes" id="UP000181901">
    <property type="component" value="Unassembled WGS sequence"/>
</dbReference>
<evidence type="ECO:0000256" key="1">
    <source>
        <dbReference type="SAM" id="SignalP"/>
    </source>
</evidence>
<organism evidence="2 3">
    <name type="scientific">Pseudodesulfovibrio hydrargyri</name>
    <dbReference type="NCBI Taxonomy" id="2125990"/>
    <lineage>
        <taxon>Bacteria</taxon>
        <taxon>Pseudomonadati</taxon>
        <taxon>Thermodesulfobacteriota</taxon>
        <taxon>Desulfovibrionia</taxon>
        <taxon>Desulfovibrionales</taxon>
        <taxon>Desulfovibrionaceae</taxon>
    </lineage>
</organism>